<dbReference type="InterPro" id="IPR017016">
    <property type="entry name" value="UCP033595"/>
</dbReference>
<accession>A0A9D1IW23</accession>
<protein>
    <submittedName>
        <fullName evidence="1">Uncharacterized protein</fullName>
    </submittedName>
</protein>
<comment type="caution">
    <text evidence="1">The sequence shown here is derived from an EMBL/GenBank/DDBJ whole genome shotgun (WGS) entry which is preliminary data.</text>
</comment>
<dbReference type="AlphaFoldDB" id="A0A9D1IW23"/>
<organism evidence="1 2">
    <name type="scientific">Candidatus Ventrousia excrementavium</name>
    <dbReference type="NCBI Taxonomy" id="2840961"/>
    <lineage>
        <taxon>Bacteria</taxon>
        <taxon>Bacillati</taxon>
        <taxon>Bacillota</taxon>
        <taxon>Clostridia</taxon>
        <taxon>Eubacteriales</taxon>
        <taxon>Clostridiaceae</taxon>
        <taxon>Clostridiaceae incertae sedis</taxon>
        <taxon>Candidatus Ventrousia</taxon>
    </lineage>
</organism>
<gene>
    <name evidence="1" type="ORF">IAB67_05705</name>
</gene>
<dbReference type="EMBL" id="DVMR01000046">
    <property type="protein sequence ID" value="HIU43776.1"/>
    <property type="molecule type" value="Genomic_DNA"/>
</dbReference>
<evidence type="ECO:0000313" key="2">
    <source>
        <dbReference type="Proteomes" id="UP000824073"/>
    </source>
</evidence>
<name>A0A9D1IW23_9CLOT</name>
<reference evidence="1" key="1">
    <citation type="submission" date="2020-10" db="EMBL/GenBank/DDBJ databases">
        <authorList>
            <person name="Gilroy R."/>
        </authorList>
    </citation>
    <scope>NUCLEOTIDE SEQUENCE</scope>
    <source>
        <strain evidence="1">CHK191-8634</strain>
    </source>
</reference>
<sequence>MKVLYQVFESAVPREHKRYGIRALTATAQGWVCKVEIADITDNAAHAIWLAELCTCGELDPIHLQDIVDDTAGIFCSKNLNL</sequence>
<dbReference type="Proteomes" id="UP000824073">
    <property type="component" value="Unassembled WGS sequence"/>
</dbReference>
<proteinExistence type="predicted"/>
<dbReference type="Pfam" id="PF20124">
    <property type="entry name" value="DUF6514"/>
    <property type="match status" value="1"/>
</dbReference>
<evidence type="ECO:0000313" key="1">
    <source>
        <dbReference type="EMBL" id="HIU43776.1"/>
    </source>
</evidence>
<reference evidence="1" key="2">
    <citation type="journal article" date="2021" name="PeerJ">
        <title>Extensive microbial diversity within the chicken gut microbiome revealed by metagenomics and culture.</title>
        <authorList>
            <person name="Gilroy R."/>
            <person name="Ravi A."/>
            <person name="Getino M."/>
            <person name="Pursley I."/>
            <person name="Horton D.L."/>
            <person name="Alikhan N.F."/>
            <person name="Baker D."/>
            <person name="Gharbi K."/>
            <person name="Hall N."/>
            <person name="Watson M."/>
            <person name="Adriaenssens E.M."/>
            <person name="Foster-Nyarko E."/>
            <person name="Jarju S."/>
            <person name="Secka A."/>
            <person name="Antonio M."/>
            <person name="Oren A."/>
            <person name="Chaudhuri R.R."/>
            <person name="La Ragione R."/>
            <person name="Hildebrand F."/>
            <person name="Pallen M.J."/>
        </authorList>
    </citation>
    <scope>NUCLEOTIDE SEQUENCE</scope>
    <source>
        <strain evidence="1">CHK191-8634</strain>
    </source>
</reference>